<dbReference type="InterPro" id="IPR014044">
    <property type="entry name" value="CAP_dom"/>
</dbReference>
<feature type="domain" description="CAP-associated" evidence="3">
    <location>
        <begin position="66"/>
        <end position="205"/>
    </location>
</feature>
<dbReference type="EMBL" id="JBAWSY010000016">
    <property type="protein sequence ID" value="MEI4771182.1"/>
    <property type="molecule type" value="Genomic_DNA"/>
</dbReference>
<keyword evidence="1" id="KW-0472">Membrane</keyword>
<reference evidence="4 5" key="1">
    <citation type="submission" date="2024-01" db="EMBL/GenBank/DDBJ databases">
        <title>Seven novel Bacillus-like species.</title>
        <authorList>
            <person name="Liu G."/>
        </authorList>
    </citation>
    <scope>NUCLEOTIDE SEQUENCE [LARGE SCALE GENOMIC DNA]</scope>
    <source>
        <strain evidence="4 5">FJAT-51614</strain>
    </source>
</reference>
<evidence type="ECO:0000256" key="1">
    <source>
        <dbReference type="SAM" id="Phobius"/>
    </source>
</evidence>
<evidence type="ECO:0000259" key="3">
    <source>
        <dbReference type="Pfam" id="PF14504"/>
    </source>
</evidence>
<dbReference type="Gene3D" id="3.40.33.10">
    <property type="entry name" value="CAP"/>
    <property type="match status" value="1"/>
</dbReference>
<keyword evidence="1" id="KW-0812">Transmembrane</keyword>
<keyword evidence="5" id="KW-1185">Reference proteome</keyword>
<keyword evidence="1" id="KW-1133">Transmembrane helix</keyword>
<proteinExistence type="predicted"/>
<name>A0ABU8F843_9BACI</name>
<dbReference type="InterPro" id="IPR029410">
    <property type="entry name" value="CAP_assoc"/>
</dbReference>
<dbReference type="Proteomes" id="UP001364890">
    <property type="component" value="Unassembled WGS sequence"/>
</dbReference>
<accession>A0ABU8F843</accession>
<dbReference type="SUPFAM" id="SSF55797">
    <property type="entry name" value="PR-1-like"/>
    <property type="match status" value="1"/>
</dbReference>
<dbReference type="CDD" id="cd05379">
    <property type="entry name" value="CAP_bacterial"/>
    <property type="match status" value="1"/>
</dbReference>
<feature type="domain" description="SCP" evidence="2">
    <location>
        <begin position="237"/>
        <end position="346"/>
    </location>
</feature>
<dbReference type="InterPro" id="IPR035940">
    <property type="entry name" value="CAP_sf"/>
</dbReference>
<dbReference type="Pfam" id="PF14504">
    <property type="entry name" value="CAP_assoc_N"/>
    <property type="match status" value="1"/>
</dbReference>
<sequence>MKNLFKILIFIAIILVIFIYLDNPVKENELITGSKNSGQVIPQETTEVVESNNIFTRPNKGISVLIGQSSNEVVKLLGKPDRVEPSVFGYDWWIYNSAFSDYQMIGVSEDKVAQILAVGNKIDVTPYDIGQSLEDIYRFTIVQSEITISIDSNIYTFSLNKDDITNRILVPFDNLYAMLYIDGKDHQLEAVRFSDAETLLLQKPYDILYNGSMVESSTPPSDLQVAVDRANERQIVEITNLFRLRHGFRVLESDLELQKIARQQSEEMAKNNIVKNESFEAPKFSDTLQESGIDFNRAGGNTAAFYFDAGDAVNGWLNSKDHRDTILGKWYSHTGVGVYGNYYTQNFIERPIPKEDR</sequence>
<evidence type="ECO:0000259" key="2">
    <source>
        <dbReference type="Pfam" id="PF00188"/>
    </source>
</evidence>
<protein>
    <submittedName>
        <fullName evidence="4">CAP-associated domain-containing protein</fullName>
    </submittedName>
</protein>
<gene>
    <name evidence="4" type="ORF">WAX74_16280</name>
</gene>
<feature type="transmembrane region" description="Helical" evidence="1">
    <location>
        <begin position="5"/>
        <end position="21"/>
    </location>
</feature>
<dbReference type="Pfam" id="PF00188">
    <property type="entry name" value="CAP"/>
    <property type="match status" value="1"/>
</dbReference>
<evidence type="ECO:0000313" key="4">
    <source>
        <dbReference type="EMBL" id="MEI4771182.1"/>
    </source>
</evidence>
<dbReference type="RefSeq" id="WP_336498735.1">
    <property type="nucleotide sequence ID" value="NZ_JBAWSY010000016.1"/>
</dbReference>
<evidence type="ECO:0000313" key="5">
    <source>
        <dbReference type="Proteomes" id="UP001364890"/>
    </source>
</evidence>
<comment type="caution">
    <text evidence="4">The sequence shown here is derived from an EMBL/GenBank/DDBJ whole genome shotgun (WGS) entry which is preliminary data.</text>
</comment>
<dbReference type="PANTHER" id="PTHR31157">
    <property type="entry name" value="SCP DOMAIN-CONTAINING PROTEIN"/>
    <property type="match status" value="1"/>
</dbReference>
<dbReference type="PANTHER" id="PTHR31157:SF26">
    <property type="entry name" value="SCP-LIKE EXTRACELLULAR PROTEIN"/>
    <property type="match status" value="1"/>
</dbReference>
<organism evidence="4 5">
    <name type="scientific">Psychrobacillus mangrovi</name>
    <dbReference type="NCBI Taxonomy" id="3117745"/>
    <lineage>
        <taxon>Bacteria</taxon>
        <taxon>Bacillati</taxon>
        <taxon>Bacillota</taxon>
        <taxon>Bacilli</taxon>
        <taxon>Bacillales</taxon>
        <taxon>Bacillaceae</taxon>
        <taxon>Psychrobacillus</taxon>
    </lineage>
</organism>